<proteinExistence type="predicted"/>
<name>A0A7I7K3L4_9MYCO</name>
<reference evidence="2 3" key="1">
    <citation type="journal article" date="2019" name="Emerg. Microbes Infect.">
        <title>Comprehensive subspecies identification of 175 nontuberculous mycobacteria species based on 7547 genomic profiles.</title>
        <authorList>
            <person name="Matsumoto Y."/>
            <person name="Kinjo T."/>
            <person name="Motooka D."/>
            <person name="Nabeya D."/>
            <person name="Jung N."/>
            <person name="Uechi K."/>
            <person name="Horii T."/>
            <person name="Iida T."/>
            <person name="Fujita J."/>
            <person name="Nakamura S."/>
        </authorList>
    </citation>
    <scope>NUCLEOTIDE SEQUENCE [LARGE SCALE GENOMIC DNA]</scope>
    <source>
        <strain evidence="2 3">JCM 6396</strain>
    </source>
</reference>
<keyword evidence="1" id="KW-0472">Membrane</keyword>
<dbReference type="EMBL" id="AP022563">
    <property type="protein sequence ID" value="BBX18174.1"/>
    <property type="molecule type" value="Genomic_DNA"/>
</dbReference>
<accession>A0A7I7K3L4</accession>
<evidence type="ECO:0000313" key="2">
    <source>
        <dbReference type="EMBL" id="BBX18174.1"/>
    </source>
</evidence>
<gene>
    <name evidence="2" type="ORF">MDUV_30340</name>
</gene>
<organism evidence="2 3">
    <name type="scientific">Mycolicibacterium duvalii</name>
    <dbReference type="NCBI Taxonomy" id="39688"/>
    <lineage>
        <taxon>Bacteria</taxon>
        <taxon>Bacillati</taxon>
        <taxon>Actinomycetota</taxon>
        <taxon>Actinomycetes</taxon>
        <taxon>Mycobacteriales</taxon>
        <taxon>Mycobacteriaceae</taxon>
        <taxon>Mycolicibacterium</taxon>
    </lineage>
</organism>
<protein>
    <submittedName>
        <fullName evidence="2">Uncharacterized protein</fullName>
    </submittedName>
</protein>
<keyword evidence="1" id="KW-1133">Transmembrane helix</keyword>
<keyword evidence="3" id="KW-1185">Reference proteome</keyword>
<dbReference type="AlphaFoldDB" id="A0A7I7K3L4"/>
<dbReference type="Proteomes" id="UP000467006">
    <property type="component" value="Chromosome"/>
</dbReference>
<evidence type="ECO:0000313" key="3">
    <source>
        <dbReference type="Proteomes" id="UP000467006"/>
    </source>
</evidence>
<dbReference type="Pfam" id="PF23711">
    <property type="entry name" value="DUF7156"/>
    <property type="match status" value="1"/>
</dbReference>
<sequence>MPAASFLPPQSNEALKENIRLLAGCTAFIAILGVIVALTQGIVVSV</sequence>
<dbReference type="KEGG" id="mdu:MDUV_30340"/>
<dbReference type="RefSeq" id="WP_165776228.1">
    <property type="nucleotide sequence ID" value="NZ_AP022563.1"/>
</dbReference>
<dbReference type="InterPro" id="IPR055580">
    <property type="entry name" value="DUF7156"/>
</dbReference>
<keyword evidence="1" id="KW-0812">Transmembrane</keyword>
<evidence type="ECO:0000256" key="1">
    <source>
        <dbReference type="SAM" id="Phobius"/>
    </source>
</evidence>
<feature type="transmembrane region" description="Helical" evidence="1">
    <location>
        <begin position="21"/>
        <end position="43"/>
    </location>
</feature>